<evidence type="ECO:0000313" key="5">
    <source>
        <dbReference type="Proteomes" id="UP001149140"/>
    </source>
</evidence>
<comment type="caution">
    <text evidence="4">The sequence shown here is derived from an EMBL/GenBank/DDBJ whole genome shotgun (WGS) entry which is preliminary data.</text>
</comment>
<dbReference type="GO" id="GO:0006508">
    <property type="term" value="P:proteolysis"/>
    <property type="evidence" value="ECO:0007669"/>
    <property type="project" value="InterPro"/>
</dbReference>
<dbReference type="SUPFAM" id="SSF53474">
    <property type="entry name" value="alpha/beta-Hydrolases"/>
    <property type="match status" value="1"/>
</dbReference>
<dbReference type="PRINTS" id="PR00111">
    <property type="entry name" value="ABHYDROLASE"/>
</dbReference>
<proteinExistence type="inferred from homology"/>
<dbReference type="GO" id="GO:0004177">
    <property type="term" value="F:aminopeptidase activity"/>
    <property type="evidence" value="ECO:0007669"/>
    <property type="project" value="UniProtKB-EC"/>
</dbReference>
<accession>A0A9X3N0I4</accession>
<sequence length="262" mass="28086">MYQPSPLHFAELGEGSPIVLLHPGPGLDGSVFLPGVERLAAAGHRVILADLPGNGRSPATEWTLAAQAEAVQGLADSLGLRDWTLYGHSFGGHVAAQHLVSFPDAAARLILACTDVDEEGPVEFDPFFGLPDDVAARIRVAFANEKTVQTAEECRAVWLEQLPLFSSQDISPMLADVVFSPEAHHLRDWGDLHALPALTATQKPVLAIGGTHDRPFPPPFARRIADAAPNGELLLVEGGHFPFAEDPESYWTAVAGWLSRTS</sequence>
<dbReference type="Proteomes" id="UP001149140">
    <property type="component" value="Unassembled WGS sequence"/>
</dbReference>
<dbReference type="AlphaFoldDB" id="A0A9X3N0I4"/>
<keyword evidence="5" id="KW-1185">Reference proteome</keyword>
<dbReference type="Pfam" id="PF00561">
    <property type="entry name" value="Abhydrolase_1"/>
    <property type="match status" value="1"/>
</dbReference>
<dbReference type="RefSeq" id="WP_270043812.1">
    <property type="nucleotide sequence ID" value="NZ_JAPDOD010000035.1"/>
</dbReference>
<gene>
    <name evidence="4" type="ORF">OM076_30085</name>
</gene>
<dbReference type="InterPro" id="IPR000073">
    <property type="entry name" value="AB_hydrolase_1"/>
</dbReference>
<dbReference type="InterPro" id="IPR050266">
    <property type="entry name" value="AB_hydrolase_sf"/>
</dbReference>
<dbReference type="PANTHER" id="PTHR43798:SF27">
    <property type="entry name" value="HYDROLASE ALPHA_BETA HYDROLASE FOLD FAMILY"/>
    <property type="match status" value="1"/>
</dbReference>
<name>A0A9X3N0I4_9ACTN</name>
<organism evidence="4 5">
    <name type="scientific">Solirubrobacter ginsenosidimutans</name>
    <dbReference type="NCBI Taxonomy" id="490573"/>
    <lineage>
        <taxon>Bacteria</taxon>
        <taxon>Bacillati</taxon>
        <taxon>Actinomycetota</taxon>
        <taxon>Thermoleophilia</taxon>
        <taxon>Solirubrobacterales</taxon>
        <taxon>Solirubrobacteraceae</taxon>
        <taxon>Solirubrobacter</taxon>
    </lineage>
</organism>
<keyword evidence="2 4" id="KW-0378">Hydrolase</keyword>
<protein>
    <submittedName>
        <fullName evidence="4">Alpha/beta hydrolase</fullName>
    </submittedName>
</protein>
<dbReference type="PRINTS" id="PR00793">
    <property type="entry name" value="PROAMNOPTASE"/>
</dbReference>
<dbReference type="InterPro" id="IPR002410">
    <property type="entry name" value="Peptidase_S33"/>
</dbReference>
<dbReference type="InterPro" id="IPR029058">
    <property type="entry name" value="AB_hydrolase_fold"/>
</dbReference>
<evidence type="ECO:0000259" key="3">
    <source>
        <dbReference type="Pfam" id="PF00561"/>
    </source>
</evidence>
<reference evidence="4" key="1">
    <citation type="submission" date="2022-10" db="EMBL/GenBank/DDBJ databases">
        <title>The WGS of Solirubrobacter ginsenosidimutans DSM 21036.</title>
        <authorList>
            <person name="Jiang Z."/>
        </authorList>
    </citation>
    <scope>NUCLEOTIDE SEQUENCE</scope>
    <source>
        <strain evidence="4">DSM 21036</strain>
    </source>
</reference>
<dbReference type="EMBL" id="JAPDOD010000035">
    <property type="protein sequence ID" value="MDA0164557.1"/>
    <property type="molecule type" value="Genomic_DNA"/>
</dbReference>
<dbReference type="Gene3D" id="3.40.50.1820">
    <property type="entry name" value="alpha/beta hydrolase"/>
    <property type="match status" value="1"/>
</dbReference>
<dbReference type="GO" id="GO:0016020">
    <property type="term" value="C:membrane"/>
    <property type="evidence" value="ECO:0007669"/>
    <property type="project" value="TreeGrafter"/>
</dbReference>
<dbReference type="PANTHER" id="PTHR43798">
    <property type="entry name" value="MONOACYLGLYCEROL LIPASE"/>
    <property type="match status" value="1"/>
</dbReference>
<comment type="similarity">
    <text evidence="1">Belongs to the peptidase S33 family.</text>
</comment>
<evidence type="ECO:0000256" key="1">
    <source>
        <dbReference type="ARBA" id="ARBA00010088"/>
    </source>
</evidence>
<evidence type="ECO:0000256" key="2">
    <source>
        <dbReference type="ARBA" id="ARBA00022801"/>
    </source>
</evidence>
<feature type="domain" description="AB hydrolase-1" evidence="3">
    <location>
        <begin position="17"/>
        <end position="247"/>
    </location>
</feature>
<evidence type="ECO:0000313" key="4">
    <source>
        <dbReference type="EMBL" id="MDA0164557.1"/>
    </source>
</evidence>